<dbReference type="EMBL" id="BAAAZA010000063">
    <property type="protein sequence ID" value="GAA3906218.1"/>
    <property type="molecule type" value="Genomic_DNA"/>
</dbReference>
<comment type="caution">
    <text evidence="1">The sequence shown here is derived from an EMBL/GenBank/DDBJ whole genome shotgun (WGS) entry which is preliminary data.</text>
</comment>
<protein>
    <submittedName>
        <fullName evidence="1">Uncharacterized protein</fullName>
    </submittedName>
</protein>
<name>A0ABP7LU33_9ACTN</name>
<evidence type="ECO:0000313" key="2">
    <source>
        <dbReference type="Proteomes" id="UP001501563"/>
    </source>
</evidence>
<sequence>MAKPQRRNPRPASPLVKAPVLIGNLDAVAVVGRLRQLHEDAEDPNVERMPADNEIYAALLYAERHASALRRIAVESQKQAALHRVELWEYLRERAEIHQAQAVVDARAAGVEWSQLAPALAVSAPSAAYNKAKRLRAASLSDARPQQVRLRRTPEAVAAAESRLAKEMAVEQRAQSAAQQRHRLVFPAAQSLVSQRDGLLLDEDAEYWLDEVEAVLPSCDTPTQMISLGRYLGAAVRALRKLEQHTAEPVAMTEEARAALAAAASVIPLEG</sequence>
<evidence type="ECO:0000313" key="1">
    <source>
        <dbReference type="EMBL" id="GAA3906218.1"/>
    </source>
</evidence>
<organism evidence="1 2">
    <name type="scientific">Streptomyces lannensis</name>
    <dbReference type="NCBI Taxonomy" id="766498"/>
    <lineage>
        <taxon>Bacteria</taxon>
        <taxon>Bacillati</taxon>
        <taxon>Actinomycetota</taxon>
        <taxon>Actinomycetes</taxon>
        <taxon>Kitasatosporales</taxon>
        <taxon>Streptomycetaceae</taxon>
        <taxon>Streptomyces</taxon>
    </lineage>
</organism>
<dbReference type="Proteomes" id="UP001501563">
    <property type="component" value="Unassembled WGS sequence"/>
</dbReference>
<accession>A0ABP7LU33</accession>
<keyword evidence="2" id="KW-1185">Reference proteome</keyword>
<reference evidence="2" key="1">
    <citation type="journal article" date="2019" name="Int. J. Syst. Evol. Microbiol.">
        <title>The Global Catalogue of Microorganisms (GCM) 10K type strain sequencing project: providing services to taxonomists for standard genome sequencing and annotation.</title>
        <authorList>
            <consortium name="The Broad Institute Genomics Platform"/>
            <consortium name="The Broad Institute Genome Sequencing Center for Infectious Disease"/>
            <person name="Wu L."/>
            <person name="Ma J."/>
        </authorList>
    </citation>
    <scope>NUCLEOTIDE SEQUENCE [LARGE SCALE GENOMIC DNA]</scope>
    <source>
        <strain evidence="2">JCM 16578</strain>
    </source>
</reference>
<proteinExistence type="predicted"/>
<gene>
    <name evidence="1" type="ORF">GCM10022207_89580</name>
</gene>